<dbReference type="GO" id="GO:0042575">
    <property type="term" value="C:DNA polymerase complex"/>
    <property type="evidence" value="ECO:0007669"/>
    <property type="project" value="UniProtKB-ARBA"/>
</dbReference>
<name>A0A8R1X179_ACYPI</name>
<reference evidence="2" key="1">
    <citation type="submission" date="2010-06" db="EMBL/GenBank/DDBJ databases">
        <authorList>
            <person name="Jiang H."/>
            <person name="Abraham K."/>
            <person name="Ali S."/>
            <person name="Alsbrooks S.L."/>
            <person name="Anim B.N."/>
            <person name="Anosike U.S."/>
            <person name="Attaway T."/>
            <person name="Bandaranaike D.P."/>
            <person name="Battles P.K."/>
            <person name="Bell S.N."/>
            <person name="Bell A.V."/>
            <person name="Beltran B."/>
            <person name="Bickham C."/>
            <person name="Bustamante Y."/>
            <person name="Caleb T."/>
            <person name="Canada A."/>
            <person name="Cardenas V."/>
            <person name="Carter K."/>
            <person name="Chacko J."/>
            <person name="Chandrabose M.N."/>
            <person name="Chavez D."/>
            <person name="Chavez A."/>
            <person name="Chen L."/>
            <person name="Chu H.-S."/>
            <person name="Claassen K.J."/>
            <person name="Cockrell R."/>
            <person name="Collins M."/>
            <person name="Cooper J.A."/>
            <person name="Cree A."/>
            <person name="Curry S.M."/>
            <person name="Da Y."/>
            <person name="Dao M.D."/>
            <person name="Das B."/>
            <person name="Davila M.-L."/>
            <person name="Davy-Carroll L."/>
            <person name="Denson S."/>
            <person name="Dinh H."/>
            <person name="Ebong V.E."/>
            <person name="Edwards J.R."/>
            <person name="Egan A."/>
            <person name="El-Daye J."/>
            <person name="Escobedo L."/>
            <person name="Fernandez S."/>
            <person name="Fernando P.R."/>
            <person name="Flagg N."/>
            <person name="Forbes L.D."/>
            <person name="Fowler R.G."/>
            <person name="Fu Q."/>
            <person name="Gabisi R.A."/>
            <person name="Ganer J."/>
            <person name="Garbino Pronczuk A."/>
            <person name="Garcia R.M."/>
            <person name="Garner T."/>
            <person name="Garrett T.E."/>
            <person name="Gonzalez D.A."/>
            <person name="Hamid H."/>
            <person name="Hawkins E.S."/>
            <person name="Hirani K."/>
            <person name="Hogues M.E."/>
            <person name="Hollins B."/>
            <person name="Hsiao C.-H."/>
            <person name="Jabil R."/>
            <person name="James M.L."/>
            <person name="Jhangiani S.N."/>
            <person name="Johnson B."/>
            <person name="Johnson Q."/>
            <person name="Joshi V."/>
            <person name="Kalu J.B."/>
            <person name="Kam C."/>
            <person name="Kashfia A."/>
            <person name="Keebler J."/>
            <person name="Kisamo H."/>
            <person name="Kovar C.L."/>
            <person name="Lago L.A."/>
            <person name="Lai C.-Y."/>
            <person name="Laidlaw J."/>
            <person name="Lara F."/>
            <person name="Le T.-K."/>
            <person name="Lee S.L."/>
            <person name="Legall F.H."/>
            <person name="Lemon S.J."/>
            <person name="Lewis L.R."/>
            <person name="Li B."/>
            <person name="Liu Y."/>
            <person name="Liu Y.-S."/>
            <person name="Lopez J."/>
            <person name="Lozado R.J."/>
            <person name="Lu J."/>
            <person name="Madu R.C."/>
            <person name="Maheshwari M."/>
            <person name="Maheshwari R."/>
            <person name="Malloy K."/>
            <person name="Martinez E."/>
            <person name="Mathew T."/>
            <person name="Mercado I.C."/>
            <person name="Mercado C."/>
            <person name="Meyer B."/>
            <person name="Montgomery K."/>
            <person name="Morgan M.B."/>
            <person name="Munidasa M."/>
            <person name="Nazareth L.V."/>
            <person name="Nelson J."/>
            <person name="Ng B.M."/>
            <person name="Nguyen N.B."/>
            <person name="Nguyen P.Q."/>
            <person name="Nguyen T."/>
            <person name="Obregon M."/>
            <person name="Okwuonu G.O."/>
            <person name="Onwere C.G."/>
            <person name="Orozco G."/>
            <person name="Parra A."/>
            <person name="Patel S."/>
            <person name="Patil S."/>
            <person name="Perez A."/>
            <person name="Perez Y."/>
            <person name="Pham C."/>
            <person name="Primus E.L."/>
            <person name="Pu L.-L."/>
            <person name="Puazo M."/>
            <person name="Qin X."/>
            <person name="Quiroz J.B."/>
            <person name="Reese J."/>
            <person name="Richards S."/>
            <person name="Rives C.M."/>
            <person name="Robberts R."/>
            <person name="Ruiz S.J."/>
            <person name="Ruiz M.J."/>
            <person name="Santibanez J."/>
            <person name="Schneider B.W."/>
            <person name="Sisson I."/>
            <person name="Smith M."/>
            <person name="Sodergren E."/>
            <person name="Song X.-Z."/>
            <person name="Song B.B."/>
            <person name="Summersgill H."/>
            <person name="Thelus R."/>
            <person name="Thornton R.D."/>
            <person name="Trejos Z.Y."/>
            <person name="Usmani K."/>
            <person name="Vattathil S."/>
            <person name="Villasana D."/>
            <person name="Walker D.L."/>
            <person name="Wang S."/>
            <person name="Wang K."/>
            <person name="White C.S."/>
            <person name="Williams A.C."/>
            <person name="Williamson J."/>
            <person name="Wilson K."/>
            <person name="Woghiren I.O."/>
            <person name="Woodworth J.R."/>
            <person name="Worley K.C."/>
            <person name="Wright R.A."/>
            <person name="Wu W."/>
            <person name="Young L."/>
            <person name="Zhang L."/>
            <person name="Zhang J."/>
            <person name="Zhu Y."/>
            <person name="Muzny D.M."/>
            <person name="Weinstock G."/>
            <person name="Gibbs R.A."/>
        </authorList>
    </citation>
    <scope>NUCLEOTIDE SEQUENCE [LARGE SCALE GENOMIC DNA]</scope>
    <source>
        <strain evidence="2">LSR1</strain>
    </source>
</reference>
<evidence type="ECO:0000313" key="1">
    <source>
        <dbReference type="EnsemblMetazoa" id="XP_008179823.1"/>
    </source>
</evidence>
<dbReference type="AlphaFoldDB" id="A0A8R1X179"/>
<dbReference type="GO" id="GO:0071897">
    <property type="term" value="P:DNA biosynthetic process"/>
    <property type="evidence" value="ECO:0007669"/>
    <property type="project" value="UniProtKB-ARBA"/>
</dbReference>
<dbReference type="SUPFAM" id="SSF56672">
    <property type="entry name" value="DNA/RNA polymerases"/>
    <property type="match status" value="1"/>
</dbReference>
<dbReference type="InterPro" id="IPR043502">
    <property type="entry name" value="DNA/RNA_pol_sf"/>
</dbReference>
<dbReference type="KEGG" id="api:103308360"/>
<accession>A0A8R1X179</accession>
<dbReference type="GO" id="GO:0003676">
    <property type="term" value="F:nucleic acid binding"/>
    <property type="evidence" value="ECO:0007669"/>
    <property type="project" value="InterPro"/>
</dbReference>
<dbReference type="Proteomes" id="UP000007819">
    <property type="component" value="Chromosome X"/>
</dbReference>
<proteinExistence type="predicted"/>
<evidence type="ECO:0000313" key="2">
    <source>
        <dbReference type="Proteomes" id="UP000007819"/>
    </source>
</evidence>
<reference evidence="1" key="2">
    <citation type="submission" date="2022-06" db="UniProtKB">
        <authorList>
            <consortium name="EnsemblMetazoa"/>
        </authorList>
    </citation>
    <scope>IDENTIFICATION</scope>
</reference>
<dbReference type="GeneID" id="103308360"/>
<keyword evidence="2" id="KW-1185">Reference proteome</keyword>
<sequence>MESVAKEKYLKGKIEESYEQLETMFDEEDEDENFYIMKRNTITKRRRMESAEGGLVEIERFKSCSRTLTQSSQQSTIKFNLHVDSTYEQLLTGEVQDMSFKTSNVLAYKSSDFNSLLNKMFNKLLSEEAQFISKKSGRPIMFEEGDDDFIYFKNYKNTQRIPIVIYADFECILNPKQPDKFIQSSKKPKTCITHLHKLMSYGFYLTSPSFVPIFFHNLTYDSHFIIRELGCNDKDIHVIPNSSEKYISFSKEIAPKFNIKFVDTYRFMAEKLSKLAKNLSEDKLKFRETIKVFSIKVLDLVTRKGVFPYEYVDSWSKLDEPFLPSKLDFYSSLSDENITDDDYVHAKNVWNIFNIKTLGEYSDHYLKTDVAILADVFENCRDLCLSSLELDPAHYMTAPGFAYDCMLKYTKIELERLKCSNMLLFIENSIRGGITQSTKRFAKANIPNIKGLNYNSIEPIKWITYLDCVNLYGKSMLTELPFKDFEWVDDLNIDVTKIADDSEVGYILEVDIDYPKHLHKTHNDFPFLPLNECPPNSKVKKLLTTLLPKKNYIVHYKNLKQAISHGLKLVKIHRAIRFSQKKWMASYIEFCTKMRTEAKNEFEKEFWKLLINSVFGKCMENVRTRTSIKLVSSEKKANKLMAKTNFKDRTIYSKNLMAIHQHKETIKFDKAIYVGSAILDVSKTFMYDFHYNVMKKKYGKQISSLYSDTDSLIYSIQTVNFFDDLKNDLLPYFDTSNYPKDHYCFSEIHKGQPGMFKDELKSIILKEFVSLRPKLYAYKTIDDTVEKKAKEILNAFITHKSVEEKQSHRNMNFIQSNKHVVHSKTMNKLVLSANDDKRYIMNDGINTLAYGHYKLTK</sequence>
<dbReference type="RefSeq" id="XP_008179823.1">
    <property type="nucleotide sequence ID" value="XM_008181601.1"/>
</dbReference>
<dbReference type="InterPro" id="IPR023211">
    <property type="entry name" value="DNA_pol_palm_dom_sf"/>
</dbReference>
<dbReference type="PANTHER" id="PTHR31511">
    <property type="entry name" value="PROTEIN CBG23764"/>
    <property type="match status" value="1"/>
</dbReference>
<dbReference type="Gene3D" id="3.90.1600.10">
    <property type="entry name" value="Palm domain of DNA polymerase"/>
    <property type="match status" value="1"/>
</dbReference>
<dbReference type="EnsemblMetazoa" id="XM_008181601.1">
    <property type="protein sequence ID" value="XP_008179823.1"/>
    <property type="gene ID" value="LOC103308360"/>
</dbReference>
<protein>
    <recommendedName>
        <fullName evidence="3">DNA-directed DNA polymerase</fullName>
    </recommendedName>
</protein>
<dbReference type="SUPFAM" id="SSF53098">
    <property type="entry name" value="Ribonuclease H-like"/>
    <property type="match status" value="1"/>
</dbReference>
<dbReference type="InterPro" id="IPR012337">
    <property type="entry name" value="RNaseH-like_sf"/>
</dbReference>
<dbReference type="PANTHER" id="PTHR31511:SF12">
    <property type="entry name" value="RHO TERMINATION FACTOR N-TERMINAL DOMAIN-CONTAINING PROTEIN"/>
    <property type="match status" value="1"/>
</dbReference>
<organism evidence="1 2">
    <name type="scientific">Acyrthosiphon pisum</name>
    <name type="common">Pea aphid</name>
    <dbReference type="NCBI Taxonomy" id="7029"/>
    <lineage>
        <taxon>Eukaryota</taxon>
        <taxon>Metazoa</taxon>
        <taxon>Ecdysozoa</taxon>
        <taxon>Arthropoda</taxon>
        <taxon>Hexapoda</taxon>
        <taxon>Insecta</taxon>
        <taxon>Pterygota</taxon>
        <taxon>Neoptera</taxon>
        <taxon>Paraneoptera</taxon>
        <taxon>Hemiptera</taxon>
        <taxon>Sternorrhyncha</taxon>
        <taxon>Aphidomorpha</taxon>
        <taxon>Aphidoidea</taxon>
        <taxon>Aphididae</taxon>
        <taxon>Macrosiphini</taxon>
        <taxon>Acyrthosiphon</taxon>
    </lineage>
</organism>
<dbReference type="Gene3D" id="3.30.420.10">
    <property type="entry name" value="Ribonuclease H-like superfamily/Ribonuclease H"/>
    <property type="match status" value="1"/>
</dbReference>
<dbReference type="OrthoDB" id="6602337at2759"/>
<evidence type="ECO:0008006" key="3">
    <source>
        <dbReference type="Google" id="ProtNLM"/>
    </source>
</evidence>
<dbReference type="InterPro" id="IPR036397">
    <property type="entry name" value="RNaseH_sf"/>
</dbReference>